<name>A0A5W3IRT6_SALMU</name>
<gene>
    <name evidence="1" type="ORF">DP785_23305</name>
</gene>
<evidence type="ECO:0000313" key="1">
    <source>
        <dbReference type="EMBL" id="EBW6611731.1"/>
    </source>
</evidence>
<dbReference type="EMBL" id="AAHIXF010000028">
    <property type="protein sequence ID" value="EBW6611731.1"/>
    <property type="molecule type" value="Genomic_DNA"/>
</dbReference>
<reference evidence="1" key="1">
    <citation type="submission" date="2018-06" db="EMBL/GenBank/DDBJ databases">
        <authorList>
            <person name="Ashton P.M."/>
            <person name="Dallman T."/>
            <person name="Nair S."/>
            <person name="De Pinna E."/>
            <person name="Peters T."/>
            <person name="Grant K."/>
        </authorList>
    </citation>
    <scope>NUCLEOTIDE SEQUENCE</scope>
    <source>
        <strain evidence="1">246187</strain>
    </source>
</reference>
<comment type="caution">
    <text evidence="1">The sequence shown here is derived from an EMBL/GenBank/DDBJ whole genome shotgun (WGS) entry which is preliminary data.</text>
</comment>
<organism evidence="1">
    <name type="scientific">Salmonella muenchen</name>
    <dbReference type="NCBI Taxonomy" id="596"/>
    <lineage>
        <taxon>Bacteria</taxon>
        <taxon>Pseudomonadati</taxon>
        <taxon>Pseudomonadota</taxon>
        <taxon>Gammaproteobacteria</taxon>
        <taxon>Enterobacterales</taxon>
        <taxon>Enterobacteriaceae</taxon>
        <taxon>Salmonella</taxon>
    </lineage>
</organism>
<sequence length="59" mass="7086">MAKKKRYVVMVRDKTKYSGNQRLLAWLVWFANRHNKAVAYDCGEWIVEPSYWLRIGNPK</sequence>
<proteinExistence type="predicted"/>
<dbReference type="AlphaFoldDB" id="A0A5W3IRT6"/>
<accession>A0A5W3IRT6</accession>
<protein>
    <submittedName>
        <fullName evidence="1">Uncharacterized protein</fullName>
    </submittedName>
</protein>